<evidence type="ECO:0000256" key="3">
    <source>
        <dbReference type="ARBA" id="ARBA00022602"/>
    </source>
</evidence>
<dbReference type="Proteomes" id="UP001153365">
    <property type="component" value="Unassembled WGS sequence"/>
</dbReference>
<evidence type="ECO:0000313" key="10">
    <source>
        <dbReference type="EMBL" id="CAH7685751.1"/>
    </source>
</evidence>
<dbReference type="Gene3D" id="1.50.10.20">
    <property type="match status" value="1"/>
</dbReference>
<evidence type="ECO:0000256" key="4">
    <source>
        <dbReference type="ARBA" id="ARBA00022679"/>
    </source>
</evidence>
<dbReference type="EMBL" id="CALTRL010005743">
    <property type="protein sequence ID" value="CAH7685751.1"/>
    <property type="molecule type" value="Genomic_DNA"/>
</dbReference>
<dbReference type="InterPro" id="IPR001330">
    <property type="entry name" value="Prenyltrans"/>
</dbReference>
<feature type="domain" description="Prenyltransferase alpha-alpha toroid" evidence="9">
    <location>
        <begin position="80"/>
        <end position="447"/>
    </location>
</feature>
<keyword evidence="3" id="KW-0637">Prenyltransferase</keyword>
<keyword evidence="4" id="KW-0808">Transferase</keyword>
<feature type="region of interest" description="Disordered" evidence="8">
    <location>
        <begin position="48"/>
        <end position="70"/>
    </location>
</feature>
<evidence type="ECO:0000256" key="1">
    <source>
        <dbReference type="ARBA" id="ARBA00001947"/>
    </source>
</evidence>
<evidence type="ECO:0000313" key="11">
    <source>
        <dbReference type="Proteomes" id="UP001153365"/>
    </source>
</evidence>
<feature type="compositionally biased region" description="Acidic residues" evidence="8">
    <location>
        <begin position="52"/>
        <end position="66"/>
    </location>
</feature>
<accession>A0AAV0BHI2</accession>
<gene>
    <name evidence="10" type="ORF">PPACK8108_LOCUS20325</name>
</gene>
<dbReference type="InterPro" id="IPR045089">
    <property type="entry name" value="PGGT1B-like"/>
</dbReference>
<comment type="caution">
    <text evidence="10">The sequence shown here is derived from an EMBL/GenBank/DDBJ whole genome shotgun (WGS) entry which is preliminary data.</text>
</comment>
<keyword evidence="5" id="KW-0479">Metal-binding</keyword>
<dbReference type="GO" id="GO:0004660">
    <property type="term" value="F:protein farnesyltransferase activity"/>
    <property type="evidence" value="ECO:0007669"/>
    <property type="project" value="TreeGrafter"/>
</dbReference>
<reference evidence="10" key="1">
    <citation type="submission" date="2022-06" db="EMBL/GenBank/DDBJ databases">
        <authorList>
            <consortium name="SYNGENTA / RWTH Aachen University"/>
        </authorList>
    </citation>
    <scope>NUCLEOTIDE SEQUENCE</scope>
</reference>
<dbReference type="InterPro" id="IPR008930">
    <property type="entry name" value="Terpenoid_cyclase/PrenylTrfase"/>
</dbReference>
<keyword evidence="6" id="KW-0677">Repeat</keyword>
<comment type="similarity">
    <text evidence="2">Belongs to the protein prenyltransferase subunit beta family.</text>
</comment>
<dbReference type="AlphaFoldDB" id="A0AAV0BHI2"/>
<evidence type="ECO:0000259" key="9">
    <source>
        <dbReference type="Pfam" id="PF00432"/>
    </source>
</evidence>
<dbReference type="GO" id="GO:0005965">
    <property type="term" value="C:protein farnesyltransferase complex"/>
    <property type="evidence" value="ECO:0007669"/>
    <property type="project" value="TreeGrafter"/>
</dbReference>
<dbReference type="PANTHER" id="PTHR11774:SF6">
    <property type="entry name" value="PROTEIN FARNESYLTRANSFERASE SUBUNIT BETA"/>
    <property type="match status" value="1"/>
</dbReference>
<comment type="cofactor">
    <cofactor evidence="1">
        <name>Zn(2+)</name>
        <dbReference type="ChEBI" id="CHEBI:29105"/>
    </cofactor>
</comment>
<name>A0AAV0BHI2_PHAPC</name>
<dbReference type="Pfam" id="PF00432">
    <property type="entry name" value="Prenyltrans"/>
    <property type="match status" value="1"/>
</dbReference>
<dbReference type="PANTHER" id="PTHR11774">
    <property type="entry name" value="GERANYLGERANYL TRANSFERASE TYPE BETA SUBUNIT"/>
    <property type="match status" value="1"/>
</dbReference>
<keyword evidence="7" id="KW-0862">Zinc</keyword>
<organism evidence="10 11">
    <name type="scientific">Phakopsora pachyrhizi</name>
    <name type="common">Asian soybean rust disease fungus</name>
    <dbReference type="NCBI Taxonomy" id="170000"/>
    <lineage>
        <taxon>Eukaryota</taxon>
        <taxon>Fungi</taxon>
        <taxon>Dikarya</taxon>
        <taxon>Basidiomycota</taxon>
        <taxon>Pucciniomycotina</taxon>
        <taxon>Pucciniomycetes</taxon>
        <taxon>Pucciniales</taxon>
        <taxon>Phakopsoraceae</taxon>
        <taxon>Phakopsora</taxon>
    </lineage>
</organism>
<evidence type="ECO:0000256" key="6">
    <source>
        <dbReference type="ARBA" id="ARBA00022737"/>
    </source>
</evidence>
<protein>
    <submittedName>
        <fullName evidence="10">Terpenoid cyclases/protein prenyltransferase alpha-alpha toroid</fullName>
    </submittedName>
</protein>
<evidence type="ECO:0000256" key="7">
    <source>
        <dbReference type="ARBA" id="ARBA00022833"/>
    </source>
</evidence>
<evidence type="ECO:0000256" key="2">
    <source>
        <dbReference type="ARBA" id="ARBA00010497"/>
    </source>
</evidence>
<evidence type="ECO:0000256" key="8">
    <source>
        <dbReference type="SAM" id="MobiDB-lite"/>
    </source>
</evidence>
<proteinExistence type="inferred from homology"/>
<dbReference type="SUPFAM" id="SSF48239">
    <property type="entry name" value="Terpenoid cyclases/Protein prenyltransferases"/>
    <property type="match status" value="1"/>
</dbReference>
<keyword evidence="11" id="KW-1185">Reference proteome</keyword>
<dbReference type="GO" id="GO:0046872">
    <property type="term" value="F:metal ion binding"/>
    <property type="evidence" value="ECO:0007669"/>
    <property type="project" value="UniProtKB-KW"/>
</dbReference>
<sequence>MSNSGQLVELLLPTPFDGLESETTVSQLSAESNILQLLLPWQGKGQQQLIEQDTDEDDDDDDDDGGVDLNQKHPIDTLILNRSAHVRYLRSFLFQLPSRMVVLDLSRSWLSYWIIGSLSFLGVDLSLDERKRAIDTIISFQNSSGGFGGGPGYLSHLAGTYACISTLAILTSGLTDDLIHQTWSRVDRRGMYDWMLSLKRSDGSFQVQLNGEIDHRASYAVIAIGTFLNILTPELIDSLPEFINSTQDYEGGLASKPTFDRSESHHPGIPLGESHGAYASCGLATYFMINDLPSTSSSAFDLDLQACLRWAAGLQTLPIDGGGFKGRTNKLVDGCYSWWSGALFPVLDALISSENSKNLTKGEKLPDLFNRRALQEYILLISQVHESPNVIEQGGMRDKPGMDPDVYHSFYVLSGLSLSQHRHLFDQDSILKTFKPINDSQKASLSPEAKNSFNTHREMFFGKNESKEDGLERMKRLYCKTLGWKVSEEEKLVIGLPENELKPTHPIFPLRHSILKDTLDYFYNQ</sequence>
<evidence type="ECO:0000256" key="5">
    <source>
        <dbReference type="ARBA" id="ARBA00022723"/>
    </source>
</evidence>